<name>A0A1W6N3P7_9PROT</name>
<dbReference type="Pfam" id="PF03748">
    <property type="entry name" value="FliL"/>
    <property type="match status" value="1"/>
</dbReference>
<dbReference type="GO" id="GO:0005886">
    <property type="term" value="C:plasma membrane"/>
    <property type="evidence" value="ECO:0007669"/>
    <property type="project" value="UniProtKB-SubCell"/>
</dbReference>
<evidence type="ECO:0000256" key="3">
    <source>
        <dbReference type="ARBA" id="ARBA00008281"/>
    </source>
</evidence>
<evidence type="ECO:0000256" key="5">
    <source>
        <dbReference type="ARBA" id="ARBA00022500"/>
    </source>
</evidence>
<sequence>MSGEGSAKKDKGILKIAIFAGVSLFLISGSIGGTLFFTGFFSHKATSEETAAEKNKPVAIDLSKIAFYAMPEMLVNLTRQGKKASFLRMVVKLELTNGEEVKTLDALKPRIIDQFQSYLRELRVEDVEGSSGLQRLREELLKRVNQVVAPIKVHDILFETLLVQ</sequence>
<evidence type="ECO:0000256" key="2">
    <source>
        <dbReference type="ARBA" id="ARBA00004162"/>
    </source>
</evidence>
<dbReference type="STRING" id="1414854.GQ61_03360"/>
<reference evidence="11 12" key="1">
    <citation type="submission" date="2014-06" db="EMBL/GenBank/DDBJ databases">
        <title>The genome of the endonuclear symbiont Nucleicultrix amoebiphila.</title>
        <authorList>
            <person name="Schulz F."/>
            <person name="Horn M."/>
        </authorList>
    </citation>
    <scope>NUCLEOTIDE SEQUENCE [LARGE SCALE GENOMIC DNA]</scope>
    <source>
        <strain evidence="11 12">FS5</strain>
    </source>
</reference>
<keyword evidence="4" id="KW-1003">Cell membrane</keyword>
<dbReference type="InterPro" id="IPR005503">
    <property type="entry name" value="FliL"/>
</dbReference>
<dbReference type="GO" id="GO:0009425">
    <property type="term" value="C:bacterial-type flagellum basal body"/>
    <property type="evidence" value="ECO:0007669"/>
    <property type="project" value="InterPro"/>
</dbReference>
<keyword evidence="6 10" id="KW-0812">Transmembrane</keyword>
<dbReference type="GO" id="GO:0006935">
    <property type="term" value="P:chemotaxis"/>
    <property type="evidence" value="ECO:0007669"/>
    <property type="project" value="UniProtKB-KW"/>
</dbReference>
<feature type="transmembrane region" description="Helical" evidence="10">
    <location>
        <begin position="12"/>
        <end position="37"/>
    </location>
</feature>
<evidence type="ECO:0000256" key="1">
    <source>
        <dbReference type="ARBA" id="ARBA00002254"/>
    </source>
</evidence>
<keyword evidence="12" id="KW-1185">Reference proteome</keyword>
<keyword evidence="5 10" id="KW-0145">Chemotaxis</keyword>
<dbReference type="Proteomes" id="UP000237351">
    <property type="component" value="Chromosome"/>
</dbReference>
<accession>A0A1W6N3P7</accession>
<evidence type="ECO:0000313" key="11">
    <source>
        <dbReference type="EMBL" id="ARN84517.1"/>
    </source>
</evidence>
<dbReference type="AlphaFoldDB" id="A0A1W6N3P7"/>
<evidence type="ECO:0000313" key="12">
    <source>
        <dbReference type="Proteomes" id="UP000237351"/>
    </source>
</evidence>
<evidence type="ECO:0000256" key="8">
    <source>
        <dbReference type="ARBA" id="ARBA00022989"/>
    </source>
</evidence>
<evidence type="ECO:0000256" key="10">
    <source>
        <dbReference type="RuleBase" id="RU364125"/>
    </source>
</evidence>
<evidence type="ECO:0000256" key="7">
    <source>
        <dbReference type="ARBA" id="ARBA00022779"/>
    </source>
</evidence>
<evidence type="ECO:0000256" key="6">
    <source>
        <dbReference type="ARBA" id="ARBA00022692"/>
    </source>
</evidence>
<dbReference type="GO" id="GO:0071978">
    <property type="term" value="P:bacterial-type flagellum-dependent swarming motility"/>
    <property type="evidence" value="ECO:0007669"/>
    <property type="project" value="TreeGrafter"/>
</dbReference>
<keyword evidence="8 10" id="KW-1133">Transmembrane helix</keyword>
<evidence type="ECO:0000256" key="4">
    <source>
        <dbReference type="ARBA" id="ARBA00022475"/>
    </source>
</evidence>
<dbReference type="PANTHER" id="PTHR35091">
    <property type="entry name" value="FLAGELLAR PROTEIN FLIL"/>
    <property type="match status" value="1"/>
</dbReference>
<dbReference type="KEGG" id="naf:GQ61_03360"/>
<keyword evidence="10" id="KW-0997">Cell inner membrane</keyword>
<organism evidence="11 12">
    <name type="scientific">Candidatus Nucleicultrix amoebiphila FS5</name>
    <dbReference type="NCBI Taxonomy" id="1414854"/>
    <lineage>
        <taxon>Bacteria</taxon>
        <taxon>Pseudomonadati</taxon>
        <taxon>Pseudomonadota</taxon>
        <taxon>Alphaproteobacteria</taxon>
        <taxon>Holosporales</taxon>
        <taxon>Candidatus Nucleicultricaceae</taxon>
        <taxon>Candidatus Nucleicultrix</taxon>
    </lineage>
</organism>
<evidence type="ECO:0000256" key="9">
    <source>
        <dbReference type="ARBA" id="ARBA00023136"/>
    </source>
</evidence>
<protein>
    <recommendedName>
        <fullName evidence="10">Flagellar protein FliL</fullName>
    </recommendedName>
</protein>
<comment type="similarity">
    <text evidence="3 10">Belongs to the FliL family.</text>
</comment>
<comment type="subcellular location">
    <subcellularLocation>
        <location evidence="10">Cell inner membrane</location>
    </subcellularLocation>
    <subcellularLocation>
        <location evidence="2">Cell membrane</location>
        <topology evidence="2">Single-pass membrane protein</topology>
    </subcellularLocation>
</comment>
<dbReference type="EMBL" id="CP008743">
    <property type="protein sequence ID" value="ARN84517.1"/>
    <property type="molecule type" value="Genomic_DNA"/>
</dbReference>
<proteinExistence type="inferred from homology"/>
<gene>
    <name evidence="11" type="ORF">GQ61_03360</name>
</gene>
<keyword evidence="9 10" id="KW-0472">Membrane</keyword>
<comment type="function">
    <text evidence="1 10">Controls the rotational direction of flagella during chemotaxis.</text>
</comment>
<keyword evidence="7 10" id="KW-0283">Flagellar rotation</keyword>
<dbReference type="PANTHER" id="PTHR35091:SF2">
    <property type="entry name" value="FLAGELLAR PROTEIN FLIL"/>
    <property type="match status" value="1"/>
</dbReference>